<sequence length="129" mass="14105">MRPTHHKGPAETGTSGEPQVRGRPVVWCHLGQSTVGPCLQPSTIRAILGERCRLSLARDSVDIGRRCPSYCHDDAYRGRPVVRPAAGVGWLRPGLPPQGLEMAGRPLLTPDSLPCRREGHTQIGWWTSP</sequence>
<organism evidence="2 3">
    <name type="scientific">Pleurodeles waltl</name>
    <name type="common">Iberian ribbed newt</name>
    <dbReference type="NCBI Taxonomy" id="8319"/>
    <lineage>
        <taxon>Eukaryota</taxon>
        <taxon>Metazoa</taxon>
        <taxon>Chordata</taxon>
        <taxon>Craniata</taxon>
        <taxon>Vertebrata</taxon>
        <taxon>Euteleostomi</taxon>
        <taxon>Amphibia</taxon>
        <taxon>Batrachia</taxon>
        <taxon>Caudata</taxon>
        <taxon>Salamandroidea</taxon>
        <taxon>Salamandridae</taxon>
        <taxon>Pleurodelinae</taxon>
        <taxon>Pleurodeles</taxon>
    </lineage>
</organism>
<feature type="region of interest" description="Disordered" evidence="1">
    <location>
        <begin position="1"/>
        <end position="21"/>
    </location>
</feature>
<dbReference type="AlphaFoldDB" id="A0AAV7P5D7"/>
<evidence type="ECO:0000313" key="2">
    <source>
        <dbReference type="EMBL" id="KAJ1122924.1"/>
    </source>
</evidence>
<keyword evidence="3" id="KW-1185">Reference proteome</keyword>
<evidence type="ECO:0000256" key="1">
    <source>
        <dbReference type="SAM" id="MobiDB-lite"/>
    </source>
</evidence>
<dbReference type="Proteomes" id="UP001066276">
    <property type="component" value="Chromosome 7"/>
</dbReference>
<reference evidence="2" key="1">
    <citation type="journal article" date="2022" name="bioRxiv">
        <title>Sequencing and chromosome-scale assembly of the giantPleurodeles waltlgenome.</title>
        <authorList>
            <person name="Brown T."/>
            <person name="Elewa A."/>
            <person name="Iarovenko S."/>
            <person name="Subramanian E."/>
            <person name="Araus A.J."/>
            <person name="Petzold A."/>
            <person name="Susuki M."/>
            <person name="Suzuki K.-i.T."/>
            <person name="Hayashi T."/>
            <person name="Toyoda A."/>
            <person name="Oliveira C."/>
            <person name="Osipova E."/>
            <person name="Leigh N.D."/>
            <person name="Simon A."/>
            <person name="Yun M.H."/>
        </authorList>
    </citation>
    <scope>NUCLEOTIDE SEQUENCE</scope>
    <source>
        <strain evidence="2">20211129_DDA</strain>
        <tissue evidence="2">Liver</tissue>
    </source>
</reference>
<name>A0AAV7P5D7_PLEWA</name>
<dbReference type="EMBL" id="JANPWB010000011">
    <property type="protein sequence ID" value="KAJ1122924.1"/>
    <property type="molecule type" value="Genomic_DNA"/>
</dbReference>
<accession>A0AAV7P5D7</accession>
<proteinExistence type="predicted"/>
<gene>
    <name evidence="2" type="ORF">NDU88_001397</name>
</gene>
<protein>
    <submittedName>
        <fullName evidence="2">Uncharacterized protein</fullName>
    </submittedName>
</protein>
<evidence type="ECO:0000313" key="3">
    <source>
        <dbReference type="Proteomes" id="UP001066276"/>
    </source>
</evidence>
<comment type="caution">
    <text evidence="2">The sequence shown here is derived from an EMBL/GenBank/DDBJ whole genome shotgun (WGS) entry which is preliminary data.</text>
</comment>